<organism evidence="2 3">
    <name type="scientific">Wickerhamomyces pijperi</name>
    <name type="common">Yeast</name>
    <name type="synonym">Pichia pijperi</name>
    <dbReference type="NCBI Taxonomy" id="599730"/>
    <lineage>
        <taxon>Eukaryota</taxon>
        <taxon>Fungi</taxon>
        <taxon>Dikarya</taxon>
        <taxon>Ascomycota</taxon>
        <taxon>Saccharomycotina</taxon>
        <taxon>Saccharomycetes</taxon>
        <taxon>Phaffomycetales</taxon>
        <taxon>Wickerhamomycetaceae</taxon>
        <taxon>Wickerhamomyces</taxon>
    </lineage>
</organism>
<keyword evidence="3" id="KW-1185">Reference proteome</keyword>
<dbReference type="EMBL" id="JAEUBG010001147">
    <property type="protein sequence ID" value="KAH3686895.1"/>
    <property type="molecule type" value="Genomic_DNA"/>
</dbReference>
<dbReference type="InterPro" id="IPR007526">
    <property type="entry name" value="SWIRM"/>
</dbReference>
<evidence type="ECO:0000259" key="1">
    <source>
        <dbReference type="PROSITE" id="PS50934"/>
    </source>
</evidence>
<dbReference type="SUPFAM" id="SSF46689">
    <property type="entry name" value="Homeodomain-like"/>
    <property type="match status" value="1"/>
</dbReference>
<dbReference type="Pfam" id="PF04433">
    <property type="entry name" value="SWIRM"/>
    <property type="match status" value="1"/>
</dbReference>
<gene>
    <name evidence="2" type="ORF">WICPIJ_002126</name>
</gene>
<dbReference type="GO" id="GO:0003682">
    <property type="term" value="F:chromatin binding"/>
    <property type="evidence" value="ECO:0007669"/>
    <property type="project" value="TreeGrafter"/>
</dbReference>
<dbReference type="GO" id="GO:0070210">
    <property type="term" value="C:Rpd3L-Expanded complex"/>
    <property type="evidence" value="ECO:0007669"/>
    <property type="project" value="TreeGrafter"/>
</dbReference>
<dbReference type="OrthoDB" id="5598695at2759"/>
<dbReference type="GO" id="GO:0003713">
    <property type="term" value="F:transcription coactivator activity"/>
    <property type="evidence" value="ECO:0007669"/>
    <property type="project" value="TreeGrafter"/>
</dbReference>
<dbReference type="Proteomes" id="UP000774326">
    <property type="component" value="Unassembled WGS sequence"/>
</dbReference>
<dbReference type="PROSITE" id="PS50934">
    <property type="entry name" value="SWIRM"/>
    <property type="match status" value="1"/>
</dbReference>
<dbReference type="InterPro" id="IPR009057">
    <property type="entry name" value="Homeodomain-like_sf"/>
</dbReference>
<evidence type="ECO:0000313" key="3">
    <source>
        <dbReference type="Proteomes" id="UP000774326"/>
    </source>
</evidence>
<accession>A0A9P8QC11</accession>
<dbReference type="Gene3D" id="1.10.10.10">
    <property type="entry name" value="Winged helix-like DNA-binding domain superfamily/Winged helix DNA-binding domain"/>
    <property type="match status" value="1"/>
</dbReference>
<proteinExistence type="predicted"/>
<feature type="domain" description="SWIRM" evidence="1">
    <location>
        <begin position="259"/>
        <end position="358"/>
    </location>
</feature>
<name>A0A9P8QC11_WICPI</name>
<dbReference type="PANTHER" id="PTHR12374">
    <property type="entry name" value="TRANSCRIPTIONAL ADAPTOR 2 ADA2 -RELATED"/>
    <property type="match status" value="1"/>
</dbReference>
<protein>
    <recommendedName>
        <fullName evidence="1">SWIRM domain-containing protein</fullName>
    </recommendedName>
</protein>
<dbReference type="AlphaFoldDB" id="A0A9P8QC11"/>
<dbReference type="GO" id="GO:0006338">
    <property type="term" value="P:chromatin remodeling"/>
    <property type="evidence" value="ECO:0007669"/>
    <property type="project" value="TreeGrafter"/>
</dbReference>
<reference evidence="2" key="2">
    <citation type="submission" date="2021-01" db="EMBL/GenBank/DDBJ databases">
        <authorList>
            <person name="Schikora-Tamarit M.A."/>
        </authorList>
    </citation>
    <scope>NUCLEOTIDE SEQUENCE</scope>
    <source>
        <strain evidence="2">CBS2887</strain>
    </source>
</reference>
<evidence type="ECO:0000313" key="2">
    <source>
        <dbReference type="EMBL" id="KAH3686895.1"/>
    </source>
</evidence>
<dbReference type="GO" id="GO:0006357">
    <property type="term" value="P:regulation of transcription by RNA polymerase II"/>
    <property type="evidence" value="ECO:0007669"/>
    <property type="project" value="TreeGrafter"/>
</dbReference>
<reference evidence="2" key="1">
    <citation type="journal article" date="2021" name="Open Biol.">
        <title>Shared evolutionary footprints suggest mitochondrial oxidative damage underlies multiple complex I losses in fungi.</title>
        <authorList>
            <person name="Schikora-Tamarit M.A."/>
            <person name="Marcet-Houben M."/>
            <person name="Nosek J."/>
            <person name="Gabaldon T."/>
        </authorList>
    </citation>
    <scope>NUCLEOTIDE SEQUENCE</scope>
    <source>
        <strain evidence="2">CBS2887</strain>
    </source>
</reference>
<dbReference type="FunFam" id="1.10.10.10:FF:000087">
    <property type="entry name" value="Transcriptional adapter 2"/>
    <property type="match status" value="1"/>
</dbReference>
<dbReference type="InterPro" id="IPR036388">
    <property type="entry name" value="WH-like_DNA-bd_sf"/>
</dbReference>
<dbReference type="PANTHER" id="PTHR12374:SF21">
    <property type="entry name" value="SWIRM DOMAIN-CONTAINING PROTEIN FUN19-RELATED"/>
    <property type="match status" value="1"/>
</dbReference>
<sequence>MSSSTELNLGTMTPEFGNNAVLCGDFSSEQAALNFQLLRKPSKSSVDLSIPSPPLSPCPSSANSKEDFIDFDTSDLPASPTPISSRGSKRIEAIVVLPKYGTDLKEFPLDNFDQKFPMAVNAWSGINSRGFIRQQLDFLNQYKLRTNKVSKNYTYGNASHNRKMAPRRVVRTFYNEQSDSDSQFEKVRTRRVVRDSSLPVTSDLETTPASISRPSTPTIKRVRRVVSSPTPQPLNIDWESLPDFSPDVSALPANNTRCLKVEWKGQPMNLSDDPLVDKLHPAEVTLASILRLPCNLYLDSKRRLFMEKVARLKKGLPFRRTDAQKSCRIDVNKASRLFAAFEKIGWLNDDQFGKYLRN</sequence>
<comment type="caution">
    <text evidence="2">The sequence shown here is derived from an EMBL/GenBank/DDBJ whole genome shotgun (WGS) entry which is preliminary data.</text>
</comment>